<dbReference type="PROSITE" id="PS00356">
    <property type="entry name" value="HTH_LACI_1"/>
    <property type="match status" value="1"/>
</dbReference>
<dbReference type="InterPro" id="IPR000843">
    <property type="entry name" value="HTH_LacI"/>
</dbReference>
<protein>
    <submittedName>
        <fullName evidence="5">LacI family transcriptional regulator</fullName>
    </submittedName>
</protein>
<feature type="domain" description="HTH lacI-type" evidence="4">
    <location>
        <begin position="17"/>
        <end position="71"/>
    </location>
</feature>
<dbReference type="PANTHER" id="PTHR30146:SF33">
    <property type="entry name" value="TRANSCRIPTIONAL REGULATOR"/>
    <property type="match status" value="1"/>
</dbReference>
<dbReference type="SUPFAM" id="SSF47413">
    <property type="entry name" value="lambda repressor-like DNA-binding domains"/>
    <property type="match status" value="1"/>
</dbReference>
<organism evidence="5 6">
    <name type="scientific">Brachybacterium equifaecis</name>
    <dbReference type="NCBI Taxonomy" id="2910770"/>
    <lineage>
        <taxon>Bacteria</taxon>
        <taxon>Bacillati</taxon>
        <taxon>Actinomycetota</taxon>
        <taxon>Actinomycetes</taxon>
        <taxon>Micrococcales</taxon>
        <taxon>Dermabacteraceae</taxon>
        <taxon>Brachybacterium</taxon>
    </lineage>
</organism>
<dbReference type="Pfam" id="PF00356">
    <property type="entry name" value="LacI"/>
    <property type="match status" value="1"/>
</dbReference>
<keyword evidence="3" id="KW-0804">Transcription</keyword>
<proteinExistence type="predicted"/>
<dbReference type="RefSeq" id="WP_249737229.1">
    <property type="nucleotide sequence ID" value="NZ_JAKNCJ010000002.1"/>
</dbReference>
<keyword evidence="2" id="KW-0238">DNA-binding</keyword>
<gene>
    <name evidence="5" type="ORF">Bequi_07020</name>
</gene>
<dbReference type="SUPFAM" id="SSF53822">
    <property type="entry name" value="Periplasmic binding protein-like I"/>
    <property type="match status" value="1"/>
</dbReference>
<dbReference type="InterPro" id="IPR010982">
    <property type="entry name" value="Lambda_DNA-bd_dom_sf"/>
</dbReference>
<dbReference type="InterPro" id="IPR028082">
    <property type="entry name" value="Peripla_BP_I"/>
</dbReference>
<evidence type="ECO:0000256" key="1">
    <source>
        <dbReference type="ARBA" id="ARBA00023015"/>
    </source>
</evidence>
<dbReference type="PANTHER" id="PTHR30146">
    <property type="entry name" value="LACI-RELATED TRANSCRIPTIONAL REPRESSOR"/>
    <property type="match status" value="1"/>
</dbReference>
<accession>A0ABT0QZR2</accession>
<comment type="caution">
    <text evidence="5">The sequence shown here is derived from an EMBL/GenBank/DDBJ whole genome shotgun (WGS) entry which is preliminary data.</text>
</comment>
<reference evidence="5" key="1">
    <citation type="submission" date="2022-02" db="EMBL/GenBank/DDBJ databases">
        <authorList>
            <person name="Lee M."/>
            <person name="Kim S.-J."/>
            <person name="Jung M.-Y."/>
        </authorList>
    </citation>
    <scope>NUCLEOTIDE SEQUENCE</scope>
    <source>
        <strain evidence="5">JHP9</strain>
    </source>
</reference>
<keyword evidence="1" id="KW-0805">Transcription regulation</keyword>
<dbReference type="Pfam" id="PF13377">
    <property type="entry name" value="Peripla_BP_3"/>
    <property type="match status" value="1"/>
</dbReference>
<evidence type="ECO:0000256" key="2">
    <source>
        <dbReference type="ARBA" id="ARBA00023125"/>
    </source>
</evidence>
<evidence type="ECO:0000256" key="3">
    <source>
        <dbReference type="ARBA" id="ARBA00023163"/>
    </source>
</evidence>
<keyword evidence="6" id="KW-1185">Reference proteome</keyword>
<dbReference type="Proteomes" id="UP001203761">
    <property type="component" value="Unassembled WGS sequence"/>
</dbReference>
<sequence>MRTPEDPAPRDPSPREPTLHEVARAAGVSVATASRALSGASRVAESTRARVVSAARELDFRPSGLARAFASGRSGIIGMLTHHARGTWSGPISLGAIRELGLHDTGVILHDADFDDCALARHIDTLRSRRIDGLLVVGDGPLSVLPSLREKVSVPTAYVFTRSADPADPVLMPDYAAAGAMAAEHLVARGCRALAAIPGDARDRTARERTEGFVARARALGFPVRVAAGRAAWTHSWGRAGMEELLDQGPAPDGVLCGNDTICWGARDALRRRGLRTPEDVSLVGVDNWGGVVLRRPDIPLTTIDLGLEALGRLGAQWVLGGGEGPLPDVRAAMRLVQGETTRELR</sequence>
<dbReference type="InterPro" id="IPR046335">
    <property type="entry name" value="LacI/GalR-like_sensor"/>
</dbReference>
<dbReference type="PROSITE" id="PS50932">
    <property type="entry name" value="HTH_LACI_2"/>
    <property type="match status" value="1"/>
</dbReference>
<name>A0ABT0QZR2_9MICO</name>
<dbReference type="EMBL" id="JAKNCJ010000002">
    <property type="protein sequence ID" value="MCL6423137.1"/>
    <property type="molecule type" value="Genomic_DNA"/>
</dbReference>
<dbReference type="Gene3D" id="3.40.50.2300">
    <property type="match status" value="2"/>
</dbReference>
<dbReference type="CDD" id="cd01392">
    <property type="entry name" value="HTH_LacI"/>
    <property type="match status" value="1"/>
</dbReference>
<evidence type="ECO:0000313" key="5">
    <source>
        <dbReference type="EMBL" id="MCL6423137.1"/>
    </source>
</evidence>
<dbReference type="SMART" id="SM00354">
    <property type="entry name" value="HTH_LACI"/>
    <property type="match status" value="1"/>
</dbReference>
<dbReference type="Gene3D" id="1.10.260.40">
    <property type="entry name" value="lambda repressor-like DNA-binding domains"/>
    <property type="match status" value="1"/>
</dbReference>
<evidence type="ECO:0000313" key="6">
    <source>
        <dbReference type="Proteomes" id="UP001203761"/>
    </source>
</evidence>
<evidence type="ECO:0000259" key="4">
    <source>
        <dbReference type="PROSITE" id="PS50932"/>
    </source>
</evidence>